<protein>
    <submittedName>
        <fullName evidence="1">Uncharacterized protein</fullName>
    </submittedName>
</protein>
<evidence type="ECO:0000313" key="1">
    <source>
        <dbReference type="EMBL" id="CAD7083864.1"/>
    </source>
</evidence>
<name>A0A7R8YVJ3_HERIL</name>
<gene>
    <name evidence="1" type="ORF">HERILL_LOCUS6793</name>
</gene>
<sequence>MRPQIACDRACRGRSGACLDSNCWRWLIVKFESGGVVFRQIERYIPNQNEKSTLVHRLANRFDHHCIPRGRILRWVVHTRVCTDRVHSWAERFI</sequence>
<dbReference type="EMBL" id="LR899011">
    <property type="protein sequence ID" value="CAD7083864.1"/>
    <property type="molecule type" value="Genomic_DNA"/>
</dbReference>
<reference evidence="1 2" key="1">
    <citation type="submission" date="2020-11" db="EMBL/GenBank/DDBJ databases">
        <authorList>
            <person name="Wallbank WR R."/>
            <person name="Pardo Diaz C."/>
            <person name="Kozak K."/>
            <person name="Martin S."/>
            <person name="Jiggins C."/>
            <person name="Moest M."/>
            <person name="Warren A I."/>
            <person name="Generalovic N T."/>
            <person name="Byers J.R.P. K."/>
            <person name="Montejo-Kovacevich G."/>
            <person name="Yen C E."/>
        </authorList>
    </citation>
    <scope>NUCLEOTIDE SEQUENCE [LARGE SCALE GENOMIC DNA]</scope>
</reference>
<organism evidence="1 2">
    <name type="scientific">Hermetia illucens</name>
    <name type="common">Black soldier fly</name>
    <dbReference type="NCBI Taxonomy" id="343691"/>
    <lineage>
        <taxon>Eukaryota</taxon>
        <taxon>Metazoa</taxon>
        <taxon>Ecdysozoa</taxon>
        <taxon>Arthropoda</taxon>
        <taxon>Hexapoda</taxon>
        <taxon>Insecta</taxon>
        <taxon>Pterygota</taxon>
        <taxon>Neoptera</taxon>
        <taxon>Endopterygota</taxon>
        <taxon>Diptera</taxon>
        <taxon>Brachycera</taxon>
        <taxon>Stratiomyomorpha</taxon>
        <taxon>Stratiomyidae</taxon>
        <taxon>Hermetiinae</taxon>
        <taxon>Hermetia</taxon>
    </lineage>
</organism>
<proteinExistence type="predicted"/>
<keyword evidence="2" id="KW-1185">Reference proteome</keyword>
<dbReference type="AlphaFoldDB" id="A0A7R8YVJ3"/>
<accession>A0A7R8YVJ3</accession>
<evidence type="ECO:0000313" key="2">
    <source>
        <dbReference type="Proteomes" id="UP000594454"/>
    </source>
</evidence>
<dbReference type="InParanoid" id="A0A7R8YVJ3"/>
<dbReference type="Proteomes" id="UP000594454">
    <property type="component" value="Chromosome 3"/>
</dbReference>